<protein>
    <recommendedName>
        <fullName evidence="2">Ferric uptake regulation protein</fullName>
    </recommendedName>
</protein>
<organism evidence="3 4">
    <name type="scientific">Lacihabitans soyangensis</name>
    <dbReference type="NCBI Taxonomy" id="869394"/>
    <lineage>
        <taxon>Bacteria</taxon>
        <taxon>Pseudomonadati</taxon>
        <taxon>Bacteroidota</taxon>
        <taxon>Cytophagia</taxon>
        <taxon>Cytophagales</taxon>
        <taxon>Leadbetterellaceae</taxon>
        <taxon>Lacihabitans</taxon>
    </lineage>
</organism>
<dbReference type="GO" id="GO:0045892">
    <property type="term" value="P:negative regulation of DNA-templated transcription"/>
    <property type="evidence" value="ECO:0007669"/>
    <property type="project" value="TreeGrafter"/>
</dbReference>
<dbReference type="InterPro" id="IPR036390">
    <property type="entry name" value="WH_DNA-bd_sf"/>
</dbReference>
<dbReference type="EMBL" id="RJUF01000084">
    <property type="protein sequence ID" value="MCP9764172.1"/>
    <property type="molecule type" value="Genomic_DNA"/>
</dbReference>
<dbReference type="GO" id="GO:0000976">
    <property type="term" value="F:transcription cis-regulatory region binding"/>
    <property type="evidence" value="ECO:0007669"/>
    <property type="project" value="TreeGrafter"/>
</dbReference>
<proteinExistence type="predicted"/>
<dbReference type="InterPro" id="IPR036388">
    <property type="entry name" value="WH-like_DNA-bd_sf"/>
</dbReference>
<dbReference type="SUPFAM" id="SSF46785">
    <property type="entry name" value="Winged helix' DNA-binding domain"/>
    <property type="match status" value="1"/>
</dbReference>
<comment type="caution">
    <text evidence="3">The sequence shown here is derived from an EMBL/GenBank/DDBJ whole genome shotgun (WGS) entry which is preliminary data.</text>
</comment>
<evidence type="ECO:0000313" key="3">
    <source>
        <dbReference type="EMBL" id="MCP9764172.1"/>
    </source>
</evidence>
<name>A0AAE3H466_9BACT</name>
<feature type="non-terminal residue" evidence="3">
    <location>
        <position position="99"/>
    </location>
</feature>
<evidence type="ECO:0000313" key="4">
    <source>
        <dbReference type="Proteomes" id="UP001204144"/>
    </source>
</evidence>
<dbReference type="InterPro" id="IPR002481">
    <property type="entry name" value="FUR"/>
</dbReference>
<keyword evidence="4" id="KW-1185">Reference proteome</keyword>
<reference evidence="3 4" key="1">
    <citation type="submission" date="2018-11" db="EMBL/GenBank/DDBJ databases">
        <title>Novel bacteria species description.</title>
        <authorList>
            <person name="Han J.-H."/>
        </authorList>
    </citation>
    <scope>NUCLEOTIDE SEQUENCE [LARGE SCALE GENOMIC DNA]</scope>
    <source>
        <strain evidence="3 4">KCTC23259</strain>
    </source>
</reference>
<comment type="subunit">
    <text evidence="1">Homodimer.</text>
</comment>
<dbReference type="GO" id="GO:0005829">
    <property type="term" value="C:cytosol"/>
    <property type="evidence" value="ECO:0007669"/>
    <property type="project" value="TreeGrafter"/>
</dbReference>
<dbReference type="AlphaFoldDB" id="A0AAE3H466"/>
<evidence type="ECO:0000256" key="1">
    <source>
        <dbReference type="ARBA" id="ARBA00011738"/>
    </source>
</evidence>
<accession>A0AAE3H466</accession>
<dbReference type="Pfam" id="PF01475">
    <property type="entry name" value="FUR"/>
    <property type="match status" value="1"/>
</dbReference>
<dbReference type="GO" id="GO:0003700">
    <property type="term" value="F:DNA-binding transcription factor activity"/>
    <property type="evidence" value="ECO:0007669"/>
    <property type="project" value="InterPro"/>
</dbReference>
<dbReference type="GO" id="GO:1900376">
    <property type="term" value="P:regulation of secondary metabolite biosynthetic process"/>
    <property type="evidence" value="ECO:0007669"/>
    <property type="project" value="TreeGrafter"/>
</dbReference>
<dbReference type="PANTHER" id="PTHR33202:SF2">
    <property type="entry name" value="FERRIC UPTAKE REGULATION PROTEIN"/>
    <property type="match status" value="1"/>
</dbReference>
<gene>
    <name evidence="3" type="ORF">EGI31_14565</name>
</gene>
<dbReference type="Gene3D" id="1.10.10.10">
    <property type="entry name" value="Winged helix-like DNA-binding domain superfamily/Winged helix DNA-binding domain"/>
    <property type="match status" value="1"/>
</dbReference>
<evidence type="ECO:0000256" key="2">
    <source>
        <dbReference type="ARBA" id="ARBA00020910"/>
    </source>
</evidence>
<dbReference type="GO" id="GO:0008270">
    <property type="term" value="F:zinc ion binding"/>
    <property type="evidence" value="ECO:0007669"/>
    <property type="project" value="TreeGrafter"/>
</dbReference>
<sequence length="99" mass="11832">MNGDIYNKAQVILDKKIEEKGLRKTQERYRILREIYNREDHFEIEELYNDIMAQKFNISKATVYNVVELLVEVGLVTKHQFGLKHASRYEKSFGRKQHS</sequence>
<dbReference type="Proteomes" id="UP001204144">
    <property type="component" value="Unassembled WGS sequence"/>
</dbReference>
<dbReference type="PANTHER" id="PTHR33202">
    <property type="entry name" value="ZINC UPTAKE REGULATION PROTEIN"/>
    <property type="match status" value="1"/>
</dbReference>
<dbReference type="RefSeq" id="WP_255037914.1">
    <property type="nucleotide sequence ID" value="NZ_RJUF01000084.1"/>
</dbReference>